<name>A0A3P3DV68_9RHOB</name>
<evidence type="ECO:0000256" key="1">
    <source>
        <dbReference type="ARBA" id="ARBA00008231"/>
    </source>
</evidence>
<dbReference type="EMBL" id="RRAZ01000003">
    <property type="protein sequence ID" value="RRH78041.1"/>
    <property type="molecule type" value="Genomic_DNA"/>
</dbReference>
<dbReference type="InterPro" id="IPR042272">
    <property type="entry name" value="ATP12_ATP_synth-F1-assembly_N"/>
</dbReference>
<comment type="similarity">
    <text evidence="1">Belongs to the ATP12 family.</text>
</comment>
<gene>
    <name evidence="4" type="ORF">EG244_03200</name>
</gene>
<dbReference type="RefSeq" id="WP_124963567.1">
    <property type="nucleotide sequence ID" value="NZ_RRAZ01000003.1"/>
</dbReference>
<dbReference type="Gene3D" id="1.10.3580.10">
    <property type="entry name" value="ATP12 ATPase"/>
    <property type="match status" value="1"/>
</dbReference>
<dbReference type="Proteomes" id="UP000282125">
    <property type="component" value="Unassembled WGS sequence"/>
</dbReference>
<dbReference type="OrthoDB" id="9797825at2"/>
<accession>A0A3P3DV68</accession>
<evidence type="ECO:0000256" key="2">
    <source>
        <dbReference type="ARBA" id="ARBA00022946"/>
    </source>
</evidence>
<organism evidence="4 5">
    <name type="scientific">Falsigemmobacter faecalis</name>
    <dbReference type="NCBI Taxonomy" id="2488730"/>
    <lineage>
        <taxon>Bacteria</taxon>
        <taxon>Pseudomonadati</taxon>
        <taxon>Pseudomonadota</taxon>
        <taxon>Alphaproteobacteria</taxon>
        <taxon>Rhodobacterales</taxon>
        <taxon>Paracoccaceae</taxon>
        <taxon>Falsigemmobacter</taxon>
    </lineage>
</organism>
<dbReference type="SUPFAM" id="SSF160909">
    <property type="entry name" value="ATP12-like"/>
    <property type="match status" value="1"/>
</dbReference>
<keyword evidence="2" id="KW-0809">Transit peptide</keyword>
<dbReference type="GO" id="GO:0043461">
    <property type="term" value="P:proton-transporting ATP synthase complex assembly"/>
    <property type="evidence" value="ECO:0007669"/>
    <property type="project" value="InterPro"/>
</dbReference>
<evidence type="ECO:0000313" key="5">
    <source>
        <dbReference type="Proteomes" id="UP000282125"/>
    </source>
</evidence>
<dbReference type="Gene3D" id="3.30.2180.10">
    <property type="entry name" value="ATP12-like"/>
    <property type="match status" value="1"/>
</dbReference>
<keyword evidence="3" id="KW-0143">Chaperone</keyword>
<sequence length="238" mass="26117">MSGWKAKRFWKEARVVEAEGGFQVMLDARAVKTPAKSPLVLPGRAMAEAVAAEWDAQQGEIRPETMPVTRSANAAIDKVGVQFDAVLDMLAEYGGTDLLSYRAEGPKDLVARQAALWDPLLDWAAERYDARLRVTSGVIPVAQEAQALARLKAALGAHDAFEMTALHDLIGISGSLILALAVAEGRITLPEAWAASRIDEAWQAEQWGADEEFEIKEGKRREALEHAERFLALSRQRN</sequence>
<reference evidence="4 5" key="1">
    <citation type="submission" date="2018-11" db="EMBL/GenBank/DDBJ databases">
        <title>Gemmobacter sp. nov., YIM 102744-1 draft genome.</title>
        <authorList>
            <person name="Li G."/>
            <person name="Jiang Y."/>
        </authorList>
    </citation>
    <scope>NUCLEOTIDE SEQUENCE [LARGE SCALE GENOMIC DNA]</scope>
    <source>
        <strain evidence="4 5">YIM 102744-1</strain>
    </source>
</reference>
<dbReference type="AlphaFoldDB" id="A0A3P3DV68"/>
<comment type="caution">
    <text evidence="4">The sequence shown here is derived from an EMBL/GenBank/DDBJ whole genome shotgun (WGS) entry which is preliminary data.</text>
</comment>
<evidence type="ECO:0000256" key="3">
    <source>
        <dbReference type="ARBA" id="ARBA00023186"/>
    </source>
</evidence>
<proteinExistence type="inferred from homology"/>
<protein>
    <submittedName>
        <fullName evidence="4">ATPase</fullName>
    </submittedName>
</protein>
<keyword evidence="5" id="KW-1185">Reference proteome</keyword>
<dbReference type="PANTHER" id="PTHR21013">
    <property type="entry name" value="ATP SYNTHASE MITOCHONDRIAL F1 COMPLEX ASSEMBLY FACTOR 2/ATP12 PROTEIN, MITOCHONDRIAL PRECURSOR"/>
    <property type="match status" value="1"/>
</dbReference>
<dbReference type="InterPro" id="IPR023335">
    <property type="entry name" value="ATP12_ortho_dom_sf"/>
</dbReference>
<dbReference type="InterPro" id="IPR011419">
    <property type="entry name" value="ATP12_ATP_synth-F1-assembly"/>
</dbReference>
<evidence type="ECO:0000313" key="4">
    <source>
        <dbReference type="EMBL" id="RRH78041.1"/>
    </source>
</evidence>
<dbReference type="Pfam" id="PF07542">
    <property type="entry name" value="ATP12"/>
    <property type="match status" value="1"/>
</dbReference>
<dbReference type="PANTHER" id="PTHR21013:SF10">
    <property type="entry name" value="ATP SYNTHASE MITOCHONDRIAL F1 COMPLEX ASSEMBLY FACTOR 2"/>
    <property type="match status" value="1"/>
</dbReference>